<evidence type="ECO:0000313" key="1">
    <source>
        <dbReference type="EMBL" id="KAL3598349.1"/>
    </source>
</evidence>
<comment type="caution">
    <text evidence="1">The sequence shown here is derived from an EMBL/GenBank/DDBJ whole genome shotgun (WGS) entry which is preliminary data.</text>
</comment>
<gene>
    <name evidence="1" type="ORF">D5086_006267</name>
</gene>
<proteinExistence type="predicted"/>
<accession>A0ACC4CJZ6</accession>
<keyword evidence="2" id="KW-1185">Reference proteome</keyword>
<organism evidence="1 2">
    <name type="scientific">Populus alba</name>
    <name type="common">White poplar</name>
    <dbReference type="NCBI Taxonomy" id="43335"/>
    <lineage>
        <taxon>Eukaryota</taxon>
        <taxon>Viridiplantae</taxon>
        <taxon>Streptophyta</taxon>
        <taxon>Embryophyta</taxon>
        <taxon>Tracheophyta</taxon>
        <taxon>Spermatophyta</taxon>
        <taxon>Magnoliopsida</taxon>
        <taxon>eudicotyledons</taxon>
        <taxon>Gunneridae</taxon>
        <taxon>Pentapetalae</taxon>
        <taxon>rosids</taxon>
        <taxon>fabids</taxon>
        <taxon>Malpighiales</taxon>
        <taxon>Salicaceae</taxon>
        <taxon>Saliceae</taxon>
        <taxon>Populus</taxon>
    </lineage>
</organism>
<dbReference type="Proteomes" id="UP000309997">
    <property type="component" value="Unassembled WGS sequence"/>
</dbReference>
<sequence>EATRLEPAWGAVITQGAIGTPLEEHVTEDESLVQPPEEGQREGAGEPNIDMGFFLRGAKTLASLEKFTKSTKATFDRGGIEVGDGDCTV</sequence>
<dbReference type="EMBL" id="RCHU02000003">
    <property type="protein sequence ID" value="KAL3598349.1"/>
    <property type="molecule type" value="Genomic_DNA"/>
</dbReference>
<protein>
    <submittedName>
        <fullName evidence="1">Uncharacterized protein</fullName>
    </submittedName>
</protein>
<evidence type="ECO:0000313" key="2">
    <source>
        <dbReference type="Proteomes" id="UP000309997"/>
    </source>
</evidence>
<reference evidence="1 2" key="1">
    <citation type="journal article" date="2024" name="Plant Biotechnol. J.">
        <title>Genome and CRISPR/Cas9 system of a widespread forest tree (Populus alba) in the world.</title>
        <authorList>
            <person name="Liu Y.J."/>
            <person name="Jiang P.F."/>
            <person name="Han X.M."/>
            <person name="Li X.Y."/>
            <person name="Wang H.M."/>
            <person name="Wang Y.J."/>
            <person name="Wang X.X."/>
            <person name="Zeng Q.Y."/>
        </authorList>
    </citation>
    <scope>NUCLEOTIDE SEQUENCE [LARGE SCALE GENOMIC DNA]</scope>
    <source>
        <strain evidence="2">cv. PAL-ZL1</strain>
    </source>
</reference>
<name>A0ACC4CJZ6_POPAL</name>
<feature type="non-terminal residue" evidence="1">
    <location>
        <position position="1"/>
    </location>
</feature>